<dbReference type="EMBL" id="JAJEKE010000018">
    <property type="protein sequence ID" value="MCQ1531130.1"/>
    <property type="molecule type" value="Genomic_DNA"/>
</dbReference>
<dbReference type="Proteomes" id="UP001651880">
    <property type="component" value="Unassembled WGS sequence"/>
</dbReference>
<dbReference type="RefSeq" id="WP_255228649.1">
    <property type="nucleotide sequence ID" value="NZ_JAJEKE010000018.1"/>
</dbReference>
<protein>
    <submittedName>
        <fullName evidence="1">Uncharacterized protein</fullName>
    </submittedName>
</protein>
<proteinExistence type="predicted"/>
<accession>A0ABT1NIM4</accession>
<evidence type="ECO:0000313" key="1">
    <source>
        <dbReference type="EMBL" id="MCQ1531130.1"/>
    </source>
</evidence>
<organism evidence="1 2">
    <name type="scientific">Lutispora saccharofermentans</name>
    <dbReference type="NCBI Taxonomy" id="3024236"/>
    <lineage>
        <taxon>Bacteria</taxon>
        <taxon>Bacillati</taxon>
        <taxon>Bacillota</taxon>
        <taxon>Clostridia</taxon>
        <taxon>Lutisporales</taxon>
        <taxon>Lutisporaceae</taxon>
        <taxon>Lutispora</taxon>
    </lineage>
</organism>
<name>A0ABT1NIM4_9FIRM</name>
<comment type="caution">
    <text evidence="1">The sequence shown here is derived from an EMBL/GenBank/DDBJ whole genome shotgun (WGS) entry which is preliminary data.</text>
</comment>
<reference evidence="1 2" key="1">
    <citation type="submission" date="2021-10" db="EMBL/GenBank/DDBJ databases">
        <title>Lutispora strain m25 sp. nov., a thermophilic, non-spore-forming bacterium isolated from a lab-scale methanogenic bioreactor digesting anaerobic sludge.</title>
        <authorList>
            <person name="El Houari A."/>
            <person name="Mcdonald J."/>
        </authorList>
    </citation>
    <scope>NUCLEOTIDE SEQUENCE [LARGE SCALE GENOMIC DNA]</scope>
    <source>
        <strain evidence="2">m25</strain>
    </source>
</reference>
<keyword evidence="2" id="KW-1185">Reference proteome</keyword>
<evidence type="ECO:0000313" key="2">
    <source>
        <dbReference type="Proteomes" id="UP001651880"/>
    </source>
</evidence>
<sequence>MADVMDKSRFKIGWYCPFSFPLLQRNFSKYLQQFHWHQHNSFIKNNDQRYIPIKLCDKLTTLDALFNAEIYDGIVMVDCCNMSYLFYEYVSRIDNGTSVHLMQMPRKESIFFSDIIVGEQYRLKAWINNLKRTAGGKEVVSEGENVLNGPEEPSNSCFCKLPDEYAIQYQNSNVIAVMRDLMKKVNCPRMLKEQNATNICDLEHAADKMCINQQYYIVSMISHNRRIDQYNE</sequence>
<gene>
    <name evidence="1" type="ORF">LJD61_16510</name>
</gene>